<dbReference type="AlphaFoldDB" id="A0A7H1NUC9"/>
<reference evidence="2 3" key="1">
    <citation type="submission" date="2020-08" db="EMBL/GenBank/DDBJ databases">
        <title>Complete genome sequence of Entomobacter blattae G55GP.</title>
        <authorList>
            <person name="Poehlein A."/>
            <person name="Guzman J."/>
            <person name="Daniel R."/>
            <person name="Vilcinskas A."/>
        </authorList>
    </citation>
    <scope>NUCLEOTIDE SEQUENCE [LARGE SCALE GENOMIC DNA]</scope>
    <source>
        <strain evidence="2 3">G55GP</strain>
    </source>
</reference>
<accession>A0A7H1NUC9</accession>
<dbReference type="KEGG" id="ebla:JGUZn3_21870"/>
<protein>
    <submittedName>
        <fullName evidence="2">Uncharacterized protein</fullName>
    </submittedName>
</protein>
<feature type="transmembrane region" description="Helical" evidence="1">
    <location>
        <begin position="12"/>
        <end position="34"/>
    </location>
</feature>
<dbReference type="EMBL" id="CP060244">
    <property type="protein sequence ID" value="QNT79389.1"/>
    <property type="molecule type" value="Genomic_DNA"/>
</dbReference>
<evidence type="ECO:0000313" key="3">
    <source>
        <dbReference type="Proteomes" id="UP000516349"/>
    </source>
</evidence>
<proteinExistence type="predicted"/>
<name>A0A7H1NUC9_9PROT</name>
<keyword evidence="3" id="KW-1185">Reference proteome</keyword>
<sequence length="330" mass="35330">MKQDFKRSFVSAFWRGLHSGAIGSILLISPFFFWENQAQGQSLPAECATVKQNAQSGKAGLFNAQDLAINLNSTNPKPATFAAKTINVKTEGGTLSKDVSLEGLAHSVSVVLLSAVTGQHSMGCSPEHFTATFEPVVSYLASGGKIHLTWGDVAIHYNGNQTTFATTTMVITGSSKKAPYTVSVKAEDIVKTPVDQTAALLPSNINLKFTIQPSSFPALMTLISGRPLSPSTQVALGNVGLEASKKQIYINGKGNVVLSASQEGSKASGEVSIQHFEDFIALLQQQHLTKASTIAILARFVAHHNKDNYAWDLNWEDGVLVVNHVPLPIQ</sequence>
<keyword evidence="1" id="KW-0472">Membrane</keyword>
<gene>
    <name evidence="2" type="ORF">JGUZn3_21870</name>
</gene>
<keyword evidence="1" id="KW-0812">Transmembrane</keyword>
<keyword evidence="1" id="KW-1133">Transmembrane helix</keyword>
<evidence type="ECO:0000256" key="1">
    <source>
        <dbReference type="SAM" id="Phobius"/>
    </source>
</evidence>
<evidence type="ECO:0000313" key="2">
    <source>
        <dbReference type="EMBL" id="QNT79389.1"/>
    </source>
</evidence>
<dbReference type="Proteomes" id="UP000516349">
    <property type="component" value="Chromosome"/>
</dbReference>
<organism evidence="2 3">
    <name type="scientific">Entomobacter blattae</name>
    <dbReference type="NCBI Taxonomy" id="2762277"/>
    <lineage>
        <taxon>Bacteria</taxon>
        <taxon>Pseudomonadati</taxon>
        <taxon>Pseudomonadota</taxon>
        <taxon>Alphaproteobacteria</taxon>
        <taxon>Acetobacterales</taxon>
        <taxon>Acetobacteraceae</taxon>
        <taxon>Entomobacter</taxon>
    </lineage>
</organism>